<evidence type="ECO:0000313" key="1">
    <source>
        <dbReference type="EMBL" id="MCX4150023.1"/>
    </source>
</evidence>
<name>A0AAP5BHV2_9BURK</name>
<dbReference type="Proteomes" id="UP001209412">
    <property type="component" value="Unassembled WGS sequence"/>
</dbReference>
<accession>A0AAP5BHV2</accession>
<dbReference type="EMBL" id="JAPKHW010000036">
    <property type="protein sequence ID" value="MCX4150023.1"/>
    <property type="molecule type" value="Genomic_DNA"/>
</dbReference>
<gene>
    <name evidence="2" type="ORF">NIE36_32330</name>
    <name evidence="1" type="ORF">OSB80_32395</name>
</gene>
<dbReference type="AlphaFoldDB" id="A0AAP5BHV2"/>
<comment type="caution">
    <text evidence="2">The sequence shown here is derived from an EMBL/GenBank/DDBJ whole genome shotgun (WGS) entry which is preliminary data.</text>
</comment>
<dbReference type="RefSeq" id="WP_266240847.1">
    <property type="nucleotide sequence ID" value="NZ_JAMXWF010000036.1"/>
</dbReference>
<proteinExistence type="predicted"/>
<protein>
    <submittedName>
        <fullName evidence="2">Uncharacterized protein</fullName>
    </submittedName>
</protein>
<evidence type="ECO:0000313" key="4">
    <source>
        <dbReference type="Proteomes" id="UP001242288"/>
    </source>
</evidence>
<keyword evidence="3" id="KW-1185">Reference proteome</keyword>
<evidence type="ECO:0000313" key="2">
    <source>
        <dbReference type="EMBL" id="MDQ6411841.1"/>
    </source>
</evidence>
<sequence>MTELPYAFTDAIEAILTDKTRSCELLLDLLASIVHPDMVCNLFVMNGMNERERALAKRCIDYALTVGLNPGESNAVYQFIRPRLSARFCHTA</sequence>
<organism evidence="2 4">
    <name type="scientific">Paraburkholderia madseniana</name>
    <dbReference type="NCBI Taxonomy" id="2599607"/>
    <lineage>
        <taxon>Bacteria</taxon>
        <taxon>Pseudomonadati</taxon>
        <taxon>Pseudomonadota</taxon>
        <taxon>Betaproteobacteria</taxon>
        <taxon>Burkholderiales</taxon>
        <taxon>Burkholderiaceae</taxon>
        <taxon>Paraburkholderia</taxon>
    </lineage>
</organism>
<dbReference type="Proteomes" id="UP001242288">
    <property type="component" value="Unassembled WGS sequence"/>
</dbReference>
<reference evidence="2" key="1">
    <citation type="submission" date="2022-06" db="EMBL/GenBank/DDBJ databases">
        <title>PHB producers.</title>
        <authorList>
            <person name="Besaury L."/>
        </authorList>
    </citation>
    <scope>NUCLEOTIDE SEQUENCE</scope>
    <source>
        <strain evidence="2 3">SEWS6</strain>
    </source>
</reference>
<dbReference type="EMBL" id="JAMXWF010000036">
    <property type="protein sequence ID" value="MDQ6411841.1"/>
    <property type="molecule type" value="Genomic_DNA"/>
</dbReference>
<evidence type="ECO:0000313" key="3">
    <source>
        <dbReference type="Proteomes" id="UP001209412"/>
    </source>
</evidence>